<dbReference type="GO" id="GO:0000785">
    <property type="term" value="C:chromatin"/>
    <property type="evidence" value="ECO:0007669"/>
    <property type="project" value="UniProtKB-ARBA"/>
</dbReference>
<evidence type="ECO:0000256" key="1">
    <source>
        <dbReference type="ARBA" id="ARBA00004123"/>
    </source>
</evidence>
<dbReference type="InterPro" id="IPR013136">
    <property type="entry name" value="WSTF_Acf1_Cbp146"/>
</dbReference>
<feature type="coiled-coil region" evidence="4">
    <location>
        <begin position="570"/>
        <end position="634"/>
    </location>
</feature>
<dbReference type="Pfam" id="PF15613">
    <property type="entry name" value="WSD"/>
    <property type="match status" value="1"/>
</dbReference>
<comment type="caution">
    <text evidence="8">The sequence shown here is derived from an EMBL/GenBank/DDBJ whole genome shotgun (WGS) entry which is preliminary data.</text>
</comment>
<dbReference type="PROSITE" id="PS50827">
    <property type="entry name" value="DDT"/>
    <property type="match status" value="1"/>
</dbReference>
<dbReference type="Pfam" id="PF10537">
    <property type="entry name" value="WAC_Acf1_DNA_bd"/>
    <property type="match status" value="1"/>
</dbReference>
<feature type="region of interest" description="Disordered" evidence="5">
    <location>
        <begin position="217"/>
        <end position="299"/>
    </location>
</feature>
<feature type="compositionally biased region" description="Basic and acidic residues" evidence="5">
    <location>
        <begin position="218"/>
        <end position="229"/>
    </location>
</feature>
<evidence type="ECO:0000256" key="5">
    <source>
        <dbReference type="SAM" id="MobiDB-lite"/>
    </source>
</evidence>
<dbReference type="InterPro" id="IPR018501">
    <property type="entry name" value="DDT_dom"/>
</dbReference>
<evidence type="ECO:0000259" key="7">
    <source>
        <dbReference type="PROSITE" id="PS51136"/>
    </source>
</evidence>
<sequence>MPLFKRKPYVLRKPPKDLLADEDVFQVRFTKEIFRDYTEYLSCMKFYRRRVWTCKVSGKTNLTYEEALVSERKATEKVQQFPKEFMGPVLHMVQLSPLRIDELVDRVYKVFKERFVPGEEVTGVRDETPGACRILKVFDQDEDESPFYEVAWLDEEGKKKGSSQTVAENLRRKKQPFSRALLKAFIRESASSGPARNSAWVVHDKLCRKYKIPIQVSDRPKSTEKESKRSSSGKKLTASELQNGVQGPRKRKRTEAGGVKKKGDSKRQHVERVIPQPIRYPIEDTQVKPSASDPPLSERPVPATDFVVPAECTGDMLMVWDFCCLFGKALLLSPFSLEDFEKSLDYREGEAPLLLEMTHSLLRAALTDPVLRDEFQHKRKKKFEVTMANWKDDLCDFLELPSQTVTSSAISMIRQGCYKQVKVLEKVNILQTLVNNCLNSTTIRTQIDGNIGEYQQLVSQKRELEAEEVKRRKEEKELMKQQRLEQANGRGIKDPEQGESLENGGGEDGEYDDAEDLQYDGDDIHPTGWKVKGKRNSFGNHSPVNNGVSGKKEPVEPVSVSRSRKELLKKKVEKKLAEELEKERQRIEEQKKLQEKRKEQAEALAERKLQEQKVAERQKKHEQLEREMEKLFVLTTPIGKDRFHNRFWFFNREGRLFVESDDSSRWGYYAAKEELDALIGSLNVKGIREKALHKQLEKYQDKISNALQKRSKELAQKYAVEEASVRRSERVRTAPRLTGFLAYVNKWRTS</sequence>
<gene>
    <name evidence="8" type="ORF">KC19_6G098800</name>
</gene>
<feature type="compositionally biased region" description="Basic and acidic residues" evidence="5">
    <location>
        <begin position="261"/>
        <end position="272"/>
    </location>
</feature>
<evidence type="ECO:0008006" key="10">
    <source>
        <dbReference type="Google" id="ProtNLM"/>
    </source>
</evidence>
<evidence type="ECO:0000256" key="2">
    <source>
        <dbReference type="ARBA" id="ARBA00023242"/>
    </source>
</evidence>
<dbReference type="InterPro" id="IPR028941">
    <property type="entry name" value="WHIM2_dom"/>
</dbReference>
<feature type="domain" description="DDT" evidence="6">
    <location>
        <begin position="310"/>
        <end position="371"/>
    </location>
</feature>
<evidence type="ECO:0000256" key="3">
    <source>
        <dbReference type="PROSITE-ProRule" id="PRU00475"/>
    </source>
</evidence>
<evidence type="ECO:0000313" key="9">
    <source>
        <dbReference type="Proteomes" id="UP000822688"/>
    </source>
</evidence>
<keyword evidence="9" id="KW-1185">Reference proteome</keyword>
<evidence type="ECO:0000256" key="4">
    <source>
        <dbReference type="SAM" id="Coils"/>
    </source>
</evidence>
<dbReference type="Proteomes" id="UP000822688">
    <property type="component" value="Chromosome 6"/>
</dbReference>
<feature type="compositionally biased region" description="Polar residues" evidence="5">
    <location>
        <begin position="537"/>
        <end position="548"/>
    </location>
</feature>
<dbReference type="GO" id="GO:0005634">
    <property type="term" value="C:nucleus"/>
    <property type="evidence" value="ECO:0007669"/>
    <property type="project" value="UniProtKB-SubCell"/>
</dbReference>
<proteinExistence type="predicted"/>
<dbReference type="Pfam" id="PF02791">
    <property type="entry name" value="DDT"/>
    <property type="match status" value="1"/>
</dbReference>
<dbReference type="PROSITE" id="PS51136">
    <property type="entry name" value="WAC"/>
    <property type="match status" value="1"/>
</dbReference>
<name>A0A8T0HH86_CERPU</name>
<dbReference type="AlphaFoldDB" id="A0A8T0HH86"/>
<dbReference type="SMART" id="SM00571">
    <property type="entry name" value="DDT"/>
    <property type="match status" value="1"/>
</dbReference>
<feature type="domain" description="WAC" evidence="7">
    <location>
        <begin position="22"/>
        <end position="127"/>
    </location>
</feature>
<evidence type="ECO:0000259" key="6">
    <source>
        <dbReference type="PROSITE" id="PS50827"/>
    </source>
</evidence>
<reference evidence="8 9" key="1">
    <citation type="submission" date="2020-06" db="EMBL/GenBank/DDBJ databases">
        <title>WGS assembly of Ceratodon purpureus strain R40.</title>
        <authorList>
            <person name="Carey S.B."/>
            <person name="Jenkins J."/>
            <person name="Shu S."/>
            <person name="Lovell J.T."/>
            <person name="Sreedasyam A."/>
            <person name="Maumus F."/>
            <person name="Tiley G.P."/>
            <person name="Fernandez-Pozo N."/>
            <person name="Barry K."/>
            <person name="Chen C."/>
            <person name="Wang M."/>
            <person name="Lipzen A."/>
            <person name="Daum C."/>
            <person name="Saski C.A."/>
            <person name="Payton A.C."/>
            <person name="Mcbreen J.C."/>
            <person name="Conrad R.E."/>
            <person name="Kollar L.M."/>
            <person name="Olsson S."/>
            <person name="Huttunen S."/>
            <person name="Landis J.B."/>
            <person name="Wickett N.J."/>
            <person name="Johnson M.G."/>
            <person name="Rensing S.A."/>
            <person name="Grimwood J."/>
            <person name="Schmutz J."/>
            <person name="Mcdaniel S.F."/>
        </authorList>
    </citation>
    <scope>NUCLEOTIDE SEQUENCE [LARGE SCALE GENOMIC DNA]</scope>
    <source>
        <strain evidence="8 9">R40</strain>
    </source>
</reference>
<comment type="subcellular location">
    <subcellularLocation>
        <location evidence="1 3">Nucleus</location>
    </subcellularLocation>
</comment>
<protein>
    <recommendedName>
        <fullName evidence="10">DDT domain-containing protein</fullName>
    </recommendedName>
</protein>
<dbReference type="PANTHER" id="PTHR15546">
    <property type="entry name" value="BROMODOMAIN ADJACENT TO ZINC FINGER DOMAIN, 2A"/>
    <property type="match status" value="1"/>
</dbReference>
<organism evidence="8 9">
    <name type="scientific">Ceratodon purpureus</name>
    <name type="common">Fire moss</name>
    <name type="synonym">Dicranum purpureum</name>
    <dbReference type="NCBI Taxonomy" id="3225"/>
    <lineage>
        <taxon>Eukaryota</taxon>
        <taxon>Viridiplantae</taxon>
        <taxon>Streptophyta</taxon>
        <taxon>Embryophyta</taxon>
        <taxon>Bryophyta</taxon>
        <taxon>Bryophytina</taxon>
        <taxon>Bryopsida</taxon>
        <taxon>Dicranidae</taxon>
        <taxon>Pseudoditrichales</taxon>
        <taxon>Ditrichaceae</taxon>
        <taxon>Ceratodon</taxon>
    </lineage>
</organism>
<dbReference type="InterPro" id="IPR053271">
    <property type="entry name" value="DDT_domain"/>
</dbReference>
<feature type="region of interest" description="Disordered" evidence="5">
    <location>
        <begin position="471"/>
        <end position="564"/>
    </location>
</feature>
<dbReference type="PANTHER" id="PTHR15546:SF2">
    <property type="entry name" value="DDT DOMAIN-CONTAINING PROTEIN DDB_G0282237"/>
    <property type="match status" value="1"/>
</dbReference>
<feature type="coiled-coil region" evidence="4">
    <location>
        <begin position="689"/>
        <end position="716"/>
    </location>
</feature>
<keyword evidence="2 3" id="KW-0539">Nucleus</keyword>
<feature type="compositionally biased region" description="Acidic residues" evidence="5">
    <location>
        <begin position="505"/>
        <end position="521"/>
    </location>
</feature>
<dbReference type="EMBL" id="CM026427">
    <property type="protein sequence ID" value="KAG0569549.1"/>
    <property type="molecule type" value="Genomic_DNA"/>
</dbReference>
<accession>A0A8T0HH86</accession>
<feature type="compositionally biased region" description="Basic residues" evidence="5">
    <location>
        <begin position="248"/>
        <end position="260"/>
    </location>
</feature>
<keyword evidence="4" id="KW-0175">Coiled coil</keyword>
<feature type="compositionally biased region" description="Basic and acidic residues" evidence="5">
    <location>
        <begin position="471"/>
        <end position="483"/>
    </location>
</feature>
<evidence type="ECO:0000313" key="8">
    <source>
        <dbReference type="EMBL" id="KAG0569549.1"/>
    </source>
</evidence>